<dbReference type="AlphaFoldDB" id="A0AAJ1BH28"/>
<dbReference type="RefSeq" id="WP_240590932.1">
    <property type="nucleotide sequence ID" value="NZ_JAKUDL010000003.1"/>
</dbReference>
<dbReference type="InterPro" id="IPR055729">
    <property type="entry name" value="DUF7305"/>
</dbReference>
<feature type="domain" description="DUF7305" evidence="3">
    <location>
        <begin position="382"/>
        <end position="520"/>
    </location>
</feature>
<feature type="compositionally biased region" description="Gly residues" evidence="1">
    <location>
        <begin position="354"/>
        <end position="363"/>
    </location>
</feature>
<gene>
    <name evidence="4" type="ORF">MJ923_09840</name>
</gene>
<keyword evidence="2" id="KW-1133">Transmembrane helix</keyword>
<feature type="transmembrane region" description="Helical" evidence="2">
    <location>
        <begin position="12"/>
        <end position="33"/>
    </location>
</feature>
<organism evidence="4 5">
    <name type="scientific">Shewanella zhuhaiensis</name>
    <dbReference type="NCBI Taxonomy" id="2919576"/>
    <lineage>
        <taxon>Bacteria</taxon>
        <taxon>Pseudomonadati</taxon>
        <taxon>Pseudomonadota</taxon>
        <taxon>Gammaproteobacteria</taxon>
        <taxon>Alteromonadales</taxon>
        <taxon>Shewanellaceae</taxon>
        <taxon>Shewanella</taxon>
    </lineage>
</organism>
<proteinExistence type="predicted"/>
<evidence type="ECO:0000259" key="3">
    <source>
        <dbReference type="Pfam" id="PF23981"/>
    </source>
</evidence>
<accession>A0AAJ1BH28</accession>
<evidence type="ECO:0000256" key="1">
    <source>
        <dbReference type="SAM" id="MobiDB-lite"/>
    </source>
</evidence>
<reference evidence="4 5" key="1">
    <citation type="submission" date="2022-02" db="EMBL/GenBank/DDBJ databases">
        <title>The genome sequence of Shewanella sp. 3B26.</title>
        <authorList>
            <person name="Du J."/>
        </authorList>
    </citation>
    <scope>NUCLEOTIDE SEQUENCE [LARGE SCALE GENOMIC DNA]</scope>
    <source>
        <strain evidence="4 5">3B26</strain>
    </source>
</reference>
<comment type="caution">
    <text evidence="4">The sequence shown here is derived from an EMBL/GenBank/DDBJ whole genome shotgun (WGS) entry which is preliminary data.</text>
</comment>
<keyword evidence="5" id="KW-1185">Reference proteome</keyword>
<keyword evidence="2" id="KW-0812">Transmembrane</keyword>
<dbReference type="EMBL" id="JAKUDL010000003">
    <property type="protein sequence ID" value="MCH4294601.1"/>
    <property type="molecule type" value="Genomic_DNA"/>
</dbReference>
<keyword evidence="2" id="KW-0472">Membrane</keyword>
<sequence>MRIHAQASRQRGAVLLVVLVFSIMATLLVVTNLKDNLVQERLAGNFQKQLNARYTAEQGMYESYNRLKAKLKTHPKSTLENLKDALPGRANGKVRGSHFETRNHRIPAPGLLMLASRGHHLEGAAGLNVAFALQAIPGNEIYEDAVVACDGISLKGSGTIDSYDSGKGAYGDNNKGRNANVGTISANADVILDGHSPIEGNVRATGDVSLKGSSPVSGNVHASGDVIISSGSGLRVDGNIRNGGDFSLNGGIVSGSVHTNGNALMDWSTEISSGELLYGGQGTFRDDEDKVFEGADHRVNPNVPEVATSSCDPINMPEVMAKLAGTFNDGPLAVAANDVLDLTPLGSSHENTGNGKGKGKGGGPIPPMTPRKADVLGDKAPVYRFDSLNMSSNGIINISGGDVTLIVDGDFSMAGDNKLNIAEDSSLTIIVGGKVSLGAGAKVTAQKEGIRDNGKIAMSLYSAYDGADGITISGATPIYAAMYAPLTDVKLSGSGALYGAVRGKTISASGGSGIHYDEALGLADLGEDHGKPPLLALRDWLWL</sequence>
<dbReference type="Proteomes" id="UP001297581">
    <property type="component" value="Unassembled WGS sequence"/>
</dbReference>
<evidence type="ECO:0000256" key="2">
    <source>
        <dbReference type="SAM" id="Phobius"/>
    </source>
</evidence>
<dbReference type="Pfam" id="PF23981">
    <property type="entry name" value="DUF7305"/>
    <property type="match status" value="1"/>
</dbReference>
<evidence type="ECO:0000313" key="5">
    <source>
        <dbReference type="Proteomes" id="UP001297581"/>
    </source>
</evidence>
<evidence type="ECO:0000313" key="4">
    <source>
        <dbReference type="EMBL" id="MCH4294601.1"/>
    </source>
</evidence>
<name>A0AAJ1BH28_9GAMM</name>
<protein>
    <recommendedName>
        <fullName evidence="3">DUF7305 domain-containing protein</fullName>
    </recommendedName>
</protein>
<feature type="region of interest" description="Disordered" evidence="1">
    <location>
        <begin position="345"/>
        <end position="365"/>
    </location>
</feature>